<evidence type="ECO:0000313" key="7">
    <source>
        <dbReference type="EMBL" id="EGT42431.1"/>
    </source>
</evidence>
<feature type="transmembrane region" description="Helical" evidence="5">
    <location>
        <begin position="124"/>
        <end position="147"/>
    </location>
</feature>
<feature type="transmembrane region" description="Helical" evidence="5">
    <location>
        <begin position="283"/>
        <end position="309"/>
    </location>
</feature>
<dbReference type="OMA" id="WVAYNIS"/>
<keyword evidence="8" id="KW-1185">Reference proteome</keyword>
<proteinExistence type="predicted"/>
<comment type="subcellular location">
    <subcellularLocation>
        <location evidence="1">Membrane</location>
    </subcellularLocation>
</comment>
<dbReference type="HOGENOM" id="CLU_070417_0_0_1"/>
<sequence>MNTSTWNDSMSIEELFLFDQYDIENLTMSSGNSTQVLSHNDLLFAGGSAISISAIGLILNQIVFWKFLSPKQLSNSFHVLCLSKSFSNTITCLIGLFWIGPTIAINNLFLPPDVNKFLGQFNEYGVYTMGPLTQTLMTIDRFIMIFYPLKFSERKRCKIAVISIFCCWFIALSFVAATYNDDCWVAYNISILNYIAKNDACDKFNLKILTIGCIILAVITLSFQTSNLTKILIMFSKSSSPELASKSQKWRTIRLFVQSVIQDLLHFLDLLNSKNFFGITNILGHFFIFTFSLLFVHALDGLIMCFFHCNLRRKQRSSKNGPLVVLI</sequence>
<dbReference type="CDD" id="cd00637">
    <property type="entry name" value="7tm_classA_rhodopsin-like"/>
    <property type="match status" value="1"/>
</dbReference>
<dbReference type="AlphaFoldDB" id="G0MRW9"/>
<evidence type="ECO:0000313" key="8">
    <source>
        <dbReference type="Proteomes" id="UP000008068"/>
    </source>
</evidence>
<gene>
    <name evidence="7" type="primary">Cbn-srx-96</name>
    <name evidence="7" type="ORF">CAEBREN_21168</name>
</gene>
<dbReference type="OrthoDB" id="10462006at2759"/>
<keyword evidence="3 5" id="KW-1133">Transmembrane helix</keyword>
<dbReference type="PANTHER" id="PTHR46611:SF4">
    <property type="entry name" value="7TM GPCR SERPENTINE RECEPTOR CLASS X (SRX) DOMAIN-CONTAINING PROTEIN-RELATED"/>
    <property type="match status" value="1"/>
</dbReference>
<name>G0MRW9_CAEBE</name>
<evidence type="ECO:0000256" key="4">
    <source>
        <dbReference type="ARBA" id="ARBA00023136"/>
    </source>
</evidence>
<dbReference type="STRING" id="135651.G0MRW9"/>
<feature type="transmembrane region" description="Helical" evidence="5">
    <location>
        <begin position="159"/>
        <end position="179"/>
    </location>
</feature>
<dbReference type="Pfam" id="PF10328">
    <property type="entry name" value="7TM_GPCR_Srx"/>
    <property type="match status" value="1"/>
</dbReference>
<dbReference type="Proteomes" id="UP000008068">
    <property type="component" value="Unassembled WGS sequence"/>
</dbReference>
<reference evidence="8" key="1">
    <citation type="submission" date="2011-07" db="EMBL/GenBank/DDBJ databases">
        <authorList>
            <consortium name="Caenorhabditis brenneri Sequencing and Analysis Consortium"/>
            <person name="Wilson R.K."/>
        </authorList>
    </citation>
    <scope>NUCLEOTIDE SEQUENCE [LARGE SCALE GENOMIC DNA]</scope>
    <source>
        <strain evidence="8">PB2801</strain>
    </source>
</reference>
<evidence type="ECO:0000256" key="2">
    <source>
        <dbReference type="ARBA" id="ARBA00022692"/>
    </source>
</evidence>
<feature type="domain" description="G-protein coupled receptors family 1 profile" evidence="6">
    <location>
        <begin position="59"/>
        <end position="327"/>
    </location>
</feature>
<dbReference type="Gene3D" id="1.20.1070.10">
    <property type="entry name" value="Rhodopsin 7-helix transmembrane proteins"/>
    <property type="match status" value="1"/>
</dbReference>
<dbReference type="GO" id="GO:0016020">
    <property type="term" value="C:membrane"/>
    <property type="evidence" value="ECO:0007669"/>
    <property type="project" value="UniProtKB-SubCell"/>
</dbReference>
<dbReference type="PANTHER" id="PTHR46611">
    <property type="entry name" value="SERPENTINE RECEPTOR, CLASS X-RELATED"/>
    <property type="match status" value="1"/>
</dbReference>
<dbReference type="SUPFAM" id="SSF81321">
    <property type="entry name" value="Family A G protein-coupled receptor-like"/>
    <property type="match status" value="1"/>
</dbReference>
<organism evidence="8">
    <name type="scientific">Caenorhabditis brenneri</name>
    <name type="common">Nematode worm</name>
    <dbReference type="NCBI Taxonomy" id="135651"/>
    <lineage>
        <taxon>Eukaryota</taxon>
        <taxon>Metazoa</taxon>
        <taxon>Ecdysozoa</taxon>
        <taxon>Nematoda</taxon>
        <taxon>Chromadorea</taxon>
        <taxon>Rhabditida</taxon>
        <taxon>Rhabditina</taxon>
        <taxon>Rhabditomorpha</taxon>
        <taxon>Rhabditoidea</taxon>
        <taxon>Rhabditidae</taxon>
        <taxon>Peloderinae</taxon>
        <taxon>Caenorhabditis</taxon>
    </lineage>
</organism>
<dbReference type="InterPro" id="IPR019430">
    <property type="entry name" value="7TM_GPCR_serpentine_rcpt_Srx"/>
</dbReference>
<dbReference type="PROSITE" id="PS50262">
    <property type="entry name" value="G_PROTEIN_RECEP_F1_2"/>
    <property type="match status" value="1"/>
</dbReference>
<dbReference type="InterPro" id="IPR017452">
    <property type="entry name" value="GPCR_Rhodpsn_7TM"/>
</dbReference>
<accession>G0MRW9</accession>
<evidence type="ECO:0000256" key="3">
    <source>
        <dbReference type="ARBA" id="ARBA00022989"/>
    </source>
</evidence>
<feature type="transmembrane region" description="Helical" evidence="5">
    <location>
        <begin position="42"/>
        <end position="65"/>
    </location>
</feature>
<dbReference type="eggNOG" id="ENOG502THQ4">
    <property type="taxonomic scope" value="Eukaryota"/>
</dbReference>
<evidence type="ECO:0000256" key="1">
    <source>
        <dbReference type="ARBA" id="ARBA00004370"/>
    </source>
</evidence>
<dbReference type="FunCoup" id="G0MRW9">
    <property type="interactions" value="8"/>
</dbReference>
<feature type="transmembrane region" description="Helical" evidence="5">
    <location>
        <begin position="86"/>
        <end position="104"/>
    </location>
</feature>
<keyword evidence="2 5" id="KW-0812">Transmembrane</keyword>
<evidence type="ECO:0000259" key="6">
    <source>
        <dbReference type="PROSITE" id="PS50262"/>
    </source>
</evidence>
<protein>
    <submittedName>
        <fullName evidence="7">CBN-SRX-96 protein</fullName>
    </submittedName>
</protein>
<dbReference type="EMBL" id="GL379809">
    <property type="protein sequence ID" value="EGT42431.1"/>
    <property type="molecule type" value="Genomic_DNA"/>
</dbReference>
<feature type="transmembrane region" description="Helical" evidence="5">
    <location>
        <begin position="208"/>
        <end position="233"/>
    </location>
</feature>
<evidence type="ECO:0000256" key="5">
    <source>
        <dbReference type="SAM" id="Phobius"/>
    </source>
</evidence>
<keyword evidence="4 5" id="KW-0472">Membrane</keyword>
<dbReference type="InParanoid" id="G0MRW9"/>